<accession>A0ACB9M3Z4</accession>
<dbReference type="Proteomes" id="UP001057402">
    <property type="component" value="Chromosome 10"/>
</dbReference>
<dbReference type="EMBL" id="CM042889">
    <property type="protein sequence ID" value="KAI4318928.1"/>
    <property type="molecule type" value="Genomic_DNA"/>
</dbReference>
<name>A0ACB9M3Z4_9MYRT</name>
<gene>
    <name evidence="1" type="ORF">MLD38_032581</name>
</gene>
<protein>
    <submittedName>
        <fullName evidence="1">Uncharacterized protein</fullName>
    </submittedName>
</protein>
<comment type="caution">
    <text evidence="1">The sequence shown here is derived from an EMBL/GenBank/DDBJ whole genome shotgun (WGS) entry which is preliminary data.</text>
</comment>
<keyword evidence="2" id="KW-1185">Reference proteome</keyword>
<evidence type="ECO:0000313" key="2">
    <source>
        <dbReference type="Proteomes" id="UP001057402"/>
    </source>
</evidence>
<organism evidence="1 2">
    <name type="scientific">Melastoma candidum</name>
    <dbReference type="NCBI Taxonomy" id="119954"/>
    <lineage>
        <taxon>Eukaryota</taxon>
        <taxon>Viridiplantae</taxon>
        <taxon>Streptophyta</taxon>
        <taxon>Embryophyta</taxon>
        <taxon>Tracheophyta</taxon>
        <taxon>Spermatophyta</taxon>
        <taxon>Magnoliopsida</taxon>
        <taxon>eudicotyledons</taxon>
        <taxon>Gunneridae</taxon>
        <taxon>Pentapetalae</taxon>
        <taxon>rosids</taxon>
        <taxon>malvids</taxon>
        <taxon>Myrtales</taxon>
        <taxon>Melastomataceae</taxon>
        <taxon>Melastomatoideae</taxon>
        <taxon>Melastomateae</taxon>
        <taxon>Melastoma</taxon>
    </lineage>
</organism>
<proteinExistence type="predicted"/>
<reference evidence="2" key="1">
    <citation type="journal article" date="2023" name="Front. Plant Sci.">
        <title>Chromosomal-level genome assembly of Melastoma candidum provides insights into trichome evolution.</title>
        <authorList>
            <person name="Zhong Y."/>
            <person name="Wu W."/>
            <person name="Sun C."/>
            <person name="Zou P."/>
            <person name="Liu Y."/>
            <person name="Dai S."/>
            <person name="Zhou R."/>
        </authorList>
    </citation>
    <scope>NUCLEOTIDE SEQUENCE [LARGE SCALE GENOMIC DNA]</scope>
</reference>
<sequence>MVEPIVFGQSGNSFSRALMFVHSNVRTSFTRAFSLPYSSSAAASISSVSSPVKDRRQKWRQPIASLLERGGVQITREEIVRDEPTNNVPDTIFTKVGLQLHRRSQHPIGILKNAIYEYFDSSYGNKFKKFEDLCPIVSVKQNFDDVLVPDDHVSRSYNDTYYIDPQTVLRCHTSAHQAELLSSGYKQFLVTGDVYRRDSIDSTHYPVFHQMEGVRVFSPSDWESSGKDGTTYVAEDLKKCLEGLAQHLFGTVEMRWIDTYFPFTNPSFELEIFFQEKWLEVLGCGVTEQEIIRRSGNEENVAWAFGLGLERLAMVLFDIPDIRLFWSDDERFTSQFKEGQLGVKFKPFSKFPPCYKDMSFWINESFTENNLCEVIRGIAGDLVEEVCLIDNFTNKKGMTSHCYRIAYRSMERSLTDDEINDLQWKVREQVESKLKVVLR</sequence>
<evidence type="ECO:0000313" key="1">
    <source>
        <dbReference type="EMBL" id="KAI4318928.1"/>
    </source>
</evidence>